<organism evidence="2 3">
    <name type="scientific">Salinimicrobium sediminis</name>
    <dbReference type="NCBI Taxonomy" id="1343891"/>
    <lineage>
        <taxon>Bacteria</taxon>
        <taxon>Pseudomonadati</taxon>
        <taxon>Bacteroidota</taxon>
        <taxon>Flavobacteriia</taxon>
        <taxon>Flavobacteriales</taxon>
        <taxon>Flavobacteriaceae</taxon>
        <taxon>Salinimicrobium</taxon>
    </lineage>
</organism>
<dbReference type="OrthoDB" id="1444890at2"/>
<dbReference type="EMBL" id="OCMF01000002">
    <property type="protein sequence ID" value="SOC80654.1"/>
    <property type="molecule type" value="Genomic_DNA"/>
</dbReference>
<protein>
    <submittedName>
        <fullName evidence="2">Uncharacterized protein</fullName>
    </submittedName>
</protein>
<dbReference type="PROSITE" id="PS51257">
    <property type="entry name" value="PROKAR_LIPOPROTEIN"/>
    <property type="match status" value="1"/>
</dbReference>
<accession>A0A285X7A3</accession>
<dbReference type="AlphaFoldDB" id="A0A285X7A3"/>
<name>A0A285X7A3_9FLAO</name>
<feature type="chain" id="PRO_5013080686" evidence="1">
    <location>
        <begin position="23"/>
        <end position="153"/>
    </location>
</feature>
<proteinExistence type="predicted"/>
<feature type="signal peptide" evidence="1">
    <location>
        <begin position="1"/>
        <end position="22"/>
    </location>
</feature>
<dbReference type="Proteomes" id="UP000219193">
    <property type="component" value="Unassembled WGS sequence"/>
</dbReference>
<keyword evidence="3" id="KW-1185">Reference proteome</keyword>
<reference evidence="3" key="1">
    <citation type="submission" date="2017-09" db="EMBL/GenBank/DDBJ databases">
        <authorList>
            <person name="Varghese N."/>
            <person name="Submissions S."/>
        </authorList>
    </citation>
    <scope>NUCLEOTIDE SEQUENCE [LARGE SCALE GENOMIC DNA]</scope>
    <source>
        <strain evidence="3">CGMCC 1.12641</strain>
    </source>
</reference>
<evidence type="ECO:0000313" key="2">
    <source>
        <dbReference type="EMBL" id="SOC80654.1"/>
    </source>
</evidence>
<keyword evidence="1" id="KW-0732">Signal</keyword>
<evidence type="ECO:0000256" key="1">
    <source>
        <dbReference type="SAM" id="SignalP"/>
    </source>
</evidence>
<evidence type="ECO:0000313" key="3">
    <source>
        <dbReference type="Proteomes" id="UP000219193"/>
    </source>
</evidence>
<dbReference type="RefSeq" id="WP_097056409.1">
    <property type="nucleotide sequence ID" value="NZ_OCMF01000002.1"/>
</dbReference>
<sequence>MKRSILQLAGFMSLLLIFSIFTSCDEDEERVPDLSANPEAREEIYEQILSDEQLLSEFMNDMGENEMAMENFSNNPGMTKRMYGGDRMHRMMRNNPQMRDSLMQGMMMGIERDSTMRPTPQMRQRMLQHVQIMMQRDSAFASELRQMMDQPVR</sequence>
<gene>
    <name evidence="2" type="ORF">SAMN06296241_2207</name>
</gene>